<name>A0A5K4FCS0_SCHMA</name>
<keyword evidence="3" id="KW-1185">Reference proteome</keyword>
<evidence type="ECO:0000256" key="1">
    <source>
        <dbReference type="ARBA" id="ARBA00023157"/>
    </source>
</evidence>
<dbReference type="InParanoid" id="A0A5K4FCS0"/>
<dbReference type="RefSeq" id="XP_018649837.1">
    <property type="nucleotide sequence ID" value="XM_018795534.1"/>
</dbReference>
<dbReference type="GeneID" id="8343113"/>
<dbReference type="InterPro" id="IPR011001">
    <property type="entry name" value="Saposin-like"/>
</dbReference>
<dbReference type="SUPFAM" id="SSF47862">
    <property type="entry name" value="Saposin"/>
    <property type="match status" value="1"/>
</dbReference>
<dbReference type="InterPro" id="IPR008139">
    <property type="entry name" value="SaposinB_dom"/>
</dbReference>
<reference evidence="3" key="1">
    <citation type="journal article" date="2012" name="PLoS Negl. Trop. Dis.">
        <title>A systematically improved high quality genome and transcriptome of the human blood fluke Schistosoma mansoni.</title>
        <authorList>
            <person name="Protasio A.V."/>
            <person name="Tsai I.J."/>
            <person name="Babbage A."/>
            <person name="Nichol S."/>
            <person name="Hunt M."/>
            <person name="Aslett M.A."/>
            <person name="De Silva N."/>
            <person name="Velarde G.S."/>
            <person name="Anderson T.J."/>
            <person name="Clark R.C."/>
            <person name="Davidson C."/>
            <person name="Dillon G.P."/>
            <person name="Holroyd N.E."/>
            <person name="LoVerde P.T."/>
            <person name="Lloyd C."/>
            <person name="McQuillan J."/>
            <person name="Oliveira G."/>
            <person name="Otto T.D."/>
            <person name="Parker-Manuel S.J."/>
            <person name="Quail M.A."/>
            <person name="Wilson R.A."/>
            <person name="Zerlotini A."/>
            <person name="Dunne D.W."/>
            <person name="Berriman M."/>
        </authorList>
    </citation>
    <scope>NUCLEOTIDE SEQUENCE [LARGE SCALE GENOMIC DNA]</scope>
    <source>
        <strain evidence="3">Puerto Rican</strain>
    </source>
</reference>
<reference evidence="4" key="2">
    <citation type="submission" date="2019-11" db="UniProtKB">
        <authorList>
            <consortium name="WormBaseParasite"/>
        </authorList>
    </citation>
    <scope>IDENTIFICATION</scope>
    <source>
        <strain evidence="4">Puerto Rican</strain>
    </source>
</reference>
<dbReference type="Proteomes" id="UP000008854">
    <property type="component" value="Unassembled WGS sequence"/>
</dbReference>
<evidence type="ECO:0000313" key="3">
    <source>
        <dbReference type="Proteomes" id="UP000008854"/>
    </source>
</evidence>
<dbReference type="WBParaSite" id="Smp_340570.1">
    <property type="protein sequence ID" value="Smp_340570.1"/>
    <property type="gene ID" value="Smp_340570"/>
</dbReference>
<evidence type="ECO:0000313" key="4">
    <source>
        <dbReference type="WBParaSite" id="Smp_340570.1"/>
    </source>
</evidence>
<organism evidence="3 4">
    <name type="scientific">Schistosoma mansoni</name>
    <name type="common">Blood fluke</name>
    <dbReference type="NCBI Taxonomy" id="6183"/>
    <lineage>
        <taxon>Eukaryota</taxon>
        <taxon>Metazoa</taxon>
        <taxon>Spiralia</taxon>
        <taxon>Lophotrochozoa</taxon>
        <taxon>Platyhelminthes</taxon>
        <taxon>Trematoda</taxon>
        <taxon>Digenea</taxon>
        <taxon>Strigeidida</taxon>
        <taxon>Schistosomatoidea</taxon>
        <taxon>Schistosomatidae</taxon>
        <taxon>Schistosoma</taxon>
    </lineage>
</organism>
<dbReference type="PROSITE" id="PS50015">
    <property type="entry name" value="SAP_B"/>
    <property type="match status" value="1"/>
</dbReference>
<dbReference type="AlphaFoldDB" id="A0A5K4FCS0"/>
<sequence length="142" mass="16392">MNIFFTFMNMIPYLHSNNNYSNNNNIIIITILLQCIGLIFVKTESIHGSYELIGLTKDPKTFNGKLCGTCLKFYNSIMSLFLDYGKLESFQEKLIDICEYIGPFRDQCVALVTFTMFKAINKSISKIDPSISCEGWYLCYRK</sequence>
<evidence type="ECO:0000259" key="2">
    <source>
        <dbReference type="PROSITE" id="PS50015"/>
    </source>
</evidence>
<accession>A0A5K4FCS0</accession>
<dbReference type="CTD" id="8343113"/>
<dbReference type="KEGG" id="smm:Smp_028840"/>
<protein>
    <submittedName>
        <fullName evidence="4">Saposin B-type domain-containing protein</fullName>
    </submittedName>
</protein>
<dbReference type="OrthoDB" id="69496at2759"/>
<feature type="domain" description="Saposin B-type" evidence="2">
    <location>
        <begin position="63"/>
        <end position="142"/>
    </location>
</feature>
<proteinExistence type="predicted"/>
<dbReference type="Gene3D" id="1.10.225.10">
    <property type="entry name" value="Saposin-like"/>
    <property type="match status" value="1"/>
</dbReference>
<keyword evidence="1" id="KW-1015">Disulfide bond</keyword>